<comment type="catalytic activity">
    <reaction evidence="1">
        <text>3-deoxy-alpha-D-manno-2-octulosonate-8-phosphate + H2O = 3-deoxy-alpha-D-manno-oct-2-ulosonate + phosphate</text>
        <dbReference type="Rhea" id="RHEA:11500"/>
        <dbReference type="ChEBI" id="CHEBI:15377"/>
        <dbReference type="ChEBI" id="CHEBI:43474"/>
        <dbReference type="ChEBI" id="CHEBI:85985"/>
        <dbReference type="ChEBI" id="CHEBI:85986"/>
        <dbReference type="EC" id="3.1.3.45"/>
    </reaction>
</comment>
<comment type="caution">
    <text evidence="12">The sequence shown here is derived from an EMBL/GenBank/DDBJ whole genome shotgun (WGS) entry which is preliminary data.</text>
</comment>
<dbReference type="EMBL" id="LAZR01025014">
    <property type="protein sequence ID" value="KKL73269.1"/>
    <property type="molecule type" value="Genomic_DNA"/>
</dbReference>
<dbReference type="CDD" id="cd01630">
    <property type="entry name" value="HAD_KDO-like"/>
    <property type="match status" value="1"/>
</dbReference>
<evidence type="ECO:0000256" key="5">
    <source>
        <dbReference type="ARBA" id="ARBA00013066"/>
    </source>
</evidence>
<sequence>MKPGQKIADDAENIDKLKRIKLLALDVDGVLTDGGIIYSNRGQETKVFNVKDGLGIRLLMASGIEVCVITGRRSKALYHRCSDLGITDIYDDVSDKAGAINLILEQTGFSAEEIAFVGDDLPDLSIMKRVGLPIAVADAHRAVVESADMVTSVKGGMGAVREVCETILKAQGVWERAIEHFL</sequence>
<dbReference type="SFLD" id="SFLDG01136">
    <property type="entry name" value="C1.6:_Phosphoserine_Phosphatas"/>
    <property type="match status" value="1"/>
</dbReference>
<comment type="similarity">
    <text evidence="3">Belongs to the KdsC family.</text>
</comment>
<evidence type="ECO:0000256" key="3">
    <source>
        <dbReference type="ARBA" id="ARBA00005893"/>
    </source>
</evidence>
<organism evidence="12">
    <name type="scientific">marine sediment metagenome</name>
    <dbReference type="NCBI Taxonomy" id="412755"/>
    <lineage>
        <taxon>unclassified sequences</taxon>
        <taxon>metagenomes</taxon>
        <taxon>ecological metagenomes</taxon>
    </lineage>
</organism>
<dbReference type="GO" id="GO:0046872">
    <property type="term" value="F:metal ion binding"/>
    <property type="evidence" value="ECO:0007669"/>
    <property type="project" value="UniProtKB-KW"/>
</dbReference>
<proteinExistence type="inferred from homology"/>
<dbReference type="FunFam" id="3.40.50.1000:FF:000029">
    <property type="entry name" value="3-deoxy-D-manno-octulosonate 8-phosphate phosphatase KdsC"/>
    <property type="match status" value="1"/>
</dbReference>
<accession>A0A0F9EH37</accession>
<dbReference type="InterPro" id="IPR010023">
    <property type="entry name" value="KdsC_fam"/>
</dbReference>
<evidence type="ECO:0000256" key="4">
    <source>
        <dbReference type="ARBA" id="ARBA00011881"/>
    </source>
</evidence>
<dbReference type="PIRSF" id="PIRSF006118">
    <property type="entry name" value="KDO8-P_Ptase"/>
    <property type="match status" value="1"/>
</dbReference>
<keyword evidence="10" id="KW-0448">Lipopolysaccharide biosynthesis</keyword>
<dbReference type="SUPFAM" id="SSF56784">
    <property type="entry name" value="HAD-like"/>
    <property type="match status" value="1"/>
</dbReference>
<dbReference type="NCBIfam" id="TIGR01670">
    <property type="entry name" value="KdsC-phosphatas"/>
    <property type="match status" value="1"/>
</dbReference>
<evidence type="ECO:0000313" key="12">
    <source>
        <dbReference type="EMBL" id="KKL73269.1"/>
    </source>
</evidence>
<dbReference type="AlphaFoldDB" id="A0A0F9EH37"/>
<evidence type="ECO:0000256" key="2">
    <source>
        <dbReference type="ARBA" id="ARBA00001946"/>
    </source>
</evidence>
<evidence type="ECO:0000256" key="8">
    <source>
        <dbReference type="ARBA" id="ARBA00022801"/>
    </source>
</evidence>
<dbReference type="SFLD" id="SFLDS00003">
    <property type="entry name" value="Haloacid_Dehalogenase"/>
    <property type="match status" value="1"/>
</dbReference>
<evidence type="ECO:0000256" key="7">
    <source>
        <dbReference type="ARBA" id="ARBA00022723"/>
    </source>
</evidence>
<evidence type="ECO:0000256" key="11">
    <source>
        <dbReference type="ARBA" id="ARBA00031051"/>
    </source>
</evidence>
<evidence type="ECO:0000256" key="10">
    <source>
        <dbReference type="ARBA" id="ARBA00022985"/>
    </source>
</evidence>
<evidence type="ECO:0000256" key="6">
    <source>
        <dbReference type="ARBA" id="ARBA00020092"/>
    </source>
</evidence>
<dbReference type="NCBIfam" id="TIGR01662">
    <property type="entry name" value="HAD-SF-IIIA"/>
    <property type="match status" value="1"/>
</dbReference>
<name>A0A0F9EH37_9ZZZZ</name>
<dbReference type="PANTHER" id="PTHR21485">
    <property type="entry name" value="HAD SUPERFAMILY MEMBERS CMAS AND KDSC"/>
    <property type="match status" value="1"/>
</dbReference>
<protein>
    <recommendedName>
        <fullName evidence="6">3-deoxy-D-manno-octulosonate 8-phosphate phosphatase KdsC</fullName>
        <ecNumber evidence="5">3.1.3.45</ecNumber>
    </recommendedName>
    <alternativeName>
        <fullName evidence="11">KDO 8-P phosphatase</fullName>
    </alternativeName>
</protein>
<dbReference type="PANTHER" id="PTHR21485:SF6">
    <property type="entry name" value="N-ACYLNEURAMINATE CYTIDYLYLTRANSFERASE-RELATED"/>
    <property type="match status" value="1"/>
</dbReference>
<dbReference type="GO" id="GO:0008781">
    <property type="term" value="F:N-acylneuraminate cytidylyltransferase activity"/>
    <property type="evidence" value="ECO:0007669"/>
    <property type="project" value="TreeGrafter"/>
</dbReference>
<comment type="subunit">
    <text evidence="4">Homotetramer.</text>
</comment>
<dbReference type="SFLD" id="SFLDG01138">
    <property type="entry name" value="C1.6.2:_Deoxy-d-mannose-octulo"/>
    <property type="match status" value="1"/>
</dbReference>
<evidence type="ECO:0000256" key="1">
    <source>
        <dbReference type="ARBA" id="ARBA00000898"/>
    </source>
</evidence>
<dbReference type="GO" id="GO:0009103">
    <property type="term" value="P:lipopolysaccharide biosynthetic process"/>
    <property type="evidence" value="ECO:0007669"/>
    <property type="project" value="UniProtKB-KW"/>
</dbReference>
<keyword evidence="8" id="KW-0378">Hydrolase</keyword>
<evidence type="ECO:0000256" key="9">
    <source>
        <dbReference type="ARBA" id="ARBA00022842"/>
    </source>
</evidence>
<dbReference type="InterPro" id="IPR050793">
    <property type="entry name" value="CMP-NeuNAc_synthase"/>
</dbReference>
<reference evidence="12" key="1">
    <citation type="journal article" date="2015" name="Nature">
        <title>Complex archaea that bridge the gap between prokaryotes and eukaryotes.</title>
        <authorList>
            <person name="Spang A."/>
            <person name="Saw J.H."/>
            <person name="Jorgensen S.L."/>
            <person name="Zaremba-Niedzwiedzka K."/>
            <person name="Martijn J."/>
            <person name="Lind A.E."/>
            <person name="van Eijk R."/>
            <person name="Schleper C."/>
            <person name="Guy L."/>
            <person name="Ettema T.J."/>
        </authorList>
    </citation>
    <scope>NUCLEOTIDE SEQUENCE</scope>
</reference>
<keyword evidence="7" id="KW-0479">Metal-binding</keyword>
<dbReference type="GO" id="GO:0019143">
    <property type="term" value="F:3-deoxy-manno-octulosonate-8-phosphatase activity"/>
    <property type="evidence" value="ECO:0007669"/>
    <property type="project" value="UniProtKB-EC"/>
</dbReference>
<comment type="cofactor">
    <cofactor evidence="2">
        <name>Mg(2+)</name>
        <dbReference type="ChEBI" id="CHEBI:18420"/>
    </cofactor>
</comment>
<keyword evidence="9" id="KW-0460">Magnesium</keyword>
<dbReference type="EC" id="3.1.3.45" evidence="5"/>
<gene>
    <name evidence="12" type="ORF">LCGC14_2076610</name>
</gene>
<dbReference type="InterPro" id="IPR036412">
    <property type="entry name" value="HAD-like_sf"/>
</dbReference>
<dbReference type="InterPro" id="IPR006549">
    <property type="entry name" value="HAD-SF_hydro_IIIA"/>
</dbReference>
<dbReference type="InterPro" id="IPR023214">
    <property type="entry name" value="HAD_sf"/>
</dbReference>
<dbReference type="Gene3D" id="3.40.50.1000">
    <property type="entry name" value="HAD superfamily/HAD-like"/>
    <property type="match status" value="1"/>
</dbReference>
<dbReference type="Pfam" id="PF08282">
    <property type="entry name" value="Hydrolase_3"/>
    <property type="match status" value="1"/>
</dbReference>